<evidence type="ECO:0000256" key="1">
    <source>
        <dbReference type="SAM" id="SignalP"/>
    </source>
</evidence>
<dbReference type="OrthoDB" id="8686817at2"/>
<dbReference type="EMBL" id="FQXE01000001">
    <property type="protein sequence ID" value="SHG87385.1"/>
    <property type="molecule type" value="Genomic_DNA"/>
</dbReference>
<organism evidence="2 3">
    <name type="scientific">Pollutimonas bauzanensis</name>
    <dbReference type="NCBI Taxonomy" id="658167"/>
    <lineage>
        <taxon>Bacteria</taxon>
        <taxon>Pseudomonadati</taxon>
        <taxon>Pseudomonadota</taxon>
        <taxon>Betaproteobacteria</taxon>
        <taxon>Burkholderiales</taxon>
        <taxon>Alcaligenaceae</taxon>
        <taxon>Pollutimonas</taxon>
    </lineage>
</organism>
<accession>A0A1M5ND45</accession>
<reference evidence="2 3" key="1">
    <citation type="submission" date="2016-11" db="EMBL/GenBank/DDBJ databases">
        <authorList>
            <person name="Jaros S."/>
            <person name="Januszkiewicz K."/>
            <person name="Wedrychowicz H."/>
        </authorList>
    </citation>
    <scope>NUCLEOTIDE SEQUENCE [LARGE SCALE GENOMIC DNA]</scope>
    <source>
        <strain evidence="2 3">CGMCC 1.10190</strain>
    </source>
</reference>
<dbReference type="Proteomes" id="UP000184226">
    <property type="component" value="Unassembled WGS sequence"/>
</dbReference>
<keyword evidence="1" id="KW-0732">Signal</keyword>
<evidence type="ECO:0000313" key="2">
    <source>
        <dbReference type="EMBL" id="SHG87385.1"/>
    </source>
</evidence>
<feature type="signal peptide" evidence="1">
    <location>
        <begin position="1"/>
        <end position="23"/>
    </location>
</feature>
<protein>
    <recommendedName>
        <fullName evidence="4">Lipoprotein</fullName>
    </recommendedName>
</protein>
<dbReference type="AlphaFoldDB" id="A0A1M5ND45"/>
<evidence type="ECO:0000313" key="3">
    <source>
        <dbReference type="Proteomes" id="UP000184226"/>
    </source>
</evidence>
<evidence type="ECO:0008006" key="4">
    <source>
        <dbReference type="Google" id="ProtNLM"/>
    </source>
</evidence>
<sequence>MRTMNRMAALLAMGAGVAGFAMLAACAPMLTGQMAEAGYNAARASLGGGAASADAEQRQKGLQAIMNSVEIGQEVKPILESMGEPPKEKSGNAYGYTCYEYAAVYSATEAAVIMAKEGKVVFYGNSRCSAEMQDANFRNSGKYMSGAAPG</sequence>
<keyword evidence="3" id="KW-1185">Reference proteome</keyword>
<proteinExistence type="predicted"/>
<dbReference type="RefSeq" id="WP_143160849.1">
    <property type="nucleotide sequence ID" value="NZ_FQXE01000001.1"/>
</dbReference>
<feature type="chain" id="PRO_5013313842" description="Lipoprotein" evidence="1">
    <location>
        <begin position="24"/>
        <end position="150"/>
    </location>
</feature>
<gene>
    <name evidence="2" type="ORF">SAMN04488135_101486</name>
</gene>
<name>A0A1M5ND45_9BURK</name>
<dbReference type="PROSITE" id="PS51257">
    <property type="entry name" value="PROKAR_LIPOPROTEIN"/>
    <property type="match status" value="1"/>
</dbReference>